<dbReference type="Gene3D" id="3.10.105.10">
    <property type="entry name" value="Dipeptide-binding Protein, Domain 3"/>
    <property type="match status" value="1"/>
</dbReference>
<dbReference type="PANTHER" id="PTHR30290">
    <property type="entry name" value="PERIPLASMIC BINDING COMPONENT OF ABC TRANSPORTER"/>
    <property type="match status" value="1"/>
</dbReference>
<comment type="similarity">
    <text evidence="2">Belongs to the bacterial solute-binding protein 5 family.</text>
</comment>
<dbReference type="EMBL" id="FUHU01000046">
    <property type="protein sequence ID" value="SJM69152.1"/>
    <property type="molecule type" value="Genomic_DNA"/>
</dbReference>
<evidence type="ECO:0000256" key="2">
    <source>
        <dbReference type="ARBA" id="ARBA00005695"/>
    </source>
</evidence>
<proteinExistence type="inferred from homology"/>
<sequence length="530" mass="56238">MATRFSRRAVALGIVGALALTSCSGGNSSNNSNNDGDSTSGGTLVVDTAFSLETGDPGRNYVPTGNTILRPIYETLLTFEGGDESEPVPGLATMEVNDEATEFTFTLDEGRTFSDGSVVDADDVMFSFERLMGMEASKANHLVVDIDIEKIDTQTVMISTDEPYLQLPAIVTNPALGILNSEVVIENGGTTDDTDAAEEFLNGTSVGSGPYQLDSFNLTTQVVLVPNPEYNGDQPAQYDRIVVRNVTEAATQLTNLRGGDSHLALDLSGDQVAQLEGDFDINAGPGAQQIFLFVNQSDEVSGDLANPKLAEAIRYALDYDALLELSGEGASQATGVIPPMFPGALDGGIEQDLDRAAAALEESGYDGSTLTLRFPNDQPIGGVDFTTLAERVQSQLAEADINIELAPAPFATEIDPYVNGTAEFAMWYWGPDFADSSSFLPFGPSETVGTRAGWPAEAAPEIADLVTQARNATDVDEREQAFAEFATALQEEGPFIPLIVPARSFASSGVDGVNYNSNWTIDLAELTPAQ</sequence>
<dbReference type="PROSITE" id="PS51257">
    <property type="entry name" value="PROKAR_LIPOPROTEIN"/>
    <property type="match status" value="1"/>
</dbReference>
<protein>
    <submittedName>
        <fullName evidence="7">Dipeptide-binding ABC transporter, periplasmic substrate-binding component (TC 3.A.1.5.2)</fullName>
    </submittedName>
</protein>
<evidence type="ECO:0000256" key="4">
    <source>
        <dbReference type="ARBA" id="ARBA00022729"/>
    </source>
</evidence>
<dbReference type="Proteomes" id="UP000195787">
    <property type="component" value="Unassembled WGS sequence"/>
</dbReference>
<dbReference type="PANTHER" id="PTHR30290:SF10">
    <property type="entry name" value="PERIPLASMIC OLIGOPEPTIDE-BINDING PROTEIN-RELATED"/>
    <property type="match status" value="1"/>
</dbReference>
<dbReference type="RefSeq" id="WP_086992987.1">
    <property type="nucleotide sequence ID" value="NZ_FUHU01000046.1"/>
</dbReference>
<comment type="subcellular location">
    <subcellularLocation>
        <location evidence="1">Cell envelope</location>
    </subcellularLocation>
</comment>
<keyword evidence="8" id="KW-1185">Reference proteome</keyword>
<keyword evidence="4 5" id="KW-0732">Signal</keyword>
<dbReference type="InterPro" id="IPR030678">
    <property type="entry name" value="Peptide/Ni-bd"/>
</dbReference>
<evidence type="ECO:0000313" key="7">
    <source>
        <dbReference type="EMBL" id="SJM69152.1"/>
    </source>
</evidence>
<name>A0A1R4GMQ2_9MICO</name>
<dbReference type="SUPFAM" id="SSF53850">
    <property type="entry name" value="Periplasmic binding protein-like II"/>
    <property type="match status" value="1"/>
</dbReference>
<dbReference type="Gene3D" id="3.40.190.10">
    <property type="entry name" value="Periplasmic binding protein-like II"/>
    <property type="match status" value="1"/>
</dbReference>
<keyword evidence="3" id="KW-0813">Transport</keyword>
<accession>A0A1R4GMQ2</accession>
<dbReference type="GO" id="GO:0043190">
    <property type="term" value="C:ATP-binding cassette (ABC) transporter complex"/>
    <property type="evidence" value="ECO:0007669"/>
    <property type="project" value="InterPro"/>
</dbReference>
<dbReference type="InterPro" id="IPR000914">
    <property type="entry name" value="SBP_5_dom"/>
</dbReference>
<dbReference type="AlphaFoldDB" id="A0A1R4GMQ2"/>
<dbReference type="InterPro" id="IPR039424">
    <property type="entry name" value="SBP_5"/>
</dbReference>
<gene>
    <name evidence="7" type="ORF">CZ674_13075</name>
</gene>
<dbReference type="GO" id="GO:0030313">
    <property type="term" value="C:cell envelope"/>
    <property type="evidence" value="ECO:0007669"/>
    <property type="project" value="UniProtKB-SubCell"/>
</dbReference>
<evidence type="ECO:0000313" key="8">
    <source>
        <dbReference type="Proteomes" id="UP000195787"/>
    </source>
</evidence>
<dbReference type="Pfam" id="PF00496">
    <property type="entry name" value="SBP_bac_5"/>
    <property type="match status" value="1"/>
</dbReference>
<reference evidence="7 8" key="1">
    <citation type="submission" date="2017-02" db="EMBL/GenBank/DDBJ databases">
        <authorList>
            <person name="Peterson S.W."/>
        </authorList>
    </citation>
    <scope>NUCLEOTIDE SEQUENCE [LARGE SCALE GENOMIC DNA]</scope>
    <source>
        <strain evidence="7 8">LMG 22410</strain>
    </source>
</reference>
<dbReference type="PIRSF" id="PIRSF002741">
    <property type="entry name" value="MppA"/>
    <property type="match status" value="1"/>
</dbReference>
<dbReference type="GeneID" id="303174143"/>
<feature type="signal peptide" evidence="5">
    <location>
        <begin position="1"/>
        <end position="24"/>
    </location>
</feature>
<dbReference type="CDD" id="cd08512">
    <property type="entry name" value="PBP2_NikA_DppA_OppA_like_7"/>
    <property type="match status" value="1"/>
</dbReference>
<dbReference type="OrthoDB" id="9046151at2"/>
<feature type="chain" id="PRO_5038814982" evidence="5">
    <location>
        <begin position="25"/>
        <end position="530"/>
    </location>
</feature>
<evidence type="ECO:0000259" key="6">
    <source>
        <dbReference type="Pfam" id="PF00496"/>
    </source>
</evidence>
<evidence type="ECO:0000256" key="1">
    <source>
        <dbReference type="ARBA" id="ARBA00004196"/>
    </source>
</evidence>
<evidence type="ECO:0000256" key="3">
    <source>
        <dbReference type="ARBA" id="ARBA00022448"/>
    </source>
</evidence>
<organism evidence="7 8">
    <name type="scientific">Agrococcus casei LMG 22410</name>
    <dbReference type="NCBI Taxonomy" id="1255656"/>
    <lineage>
        <taxon>Bacteria</taxon>
        <taxon>Bacillati</taxon>
        <taxon>Actinomycetota</taxon>
        <taxon>Actinomycetes</taxon>
        <taxon>Micrococcales</taxon>
        <taxon>Microbacteriaceae</taxon>
        <taxon>Agrococcus</taxon>
    </lineage>
</organism>
<dbReference type="GO" id="GO:0015833">
    <property type="term" value="P:peptide transport"/>
    <property type="evidence" value="ECO:0007669"/>
    <property type="project" value="TreeGrafter"/>
</dbReference>
<feature type="domain" description="Solute-binding protein family 5" evidence="6">
    <location>
        <begin position="86"/>
        <end position="441"/>
    </location>
</feature>
<dbReference type="GO" id="GO:1904680">
    <property type="term" value="F:peptide transmembrane transporter activity"/>
    <property type="evidence" value="ECO:0007669"/>
    <property type="project" value="TreeGrafter"/>
</dbReference>
<dbReference type="GO" id="GO:0042597">
    <property type="term" value="C:periplasmic space"/>
    <property type="evidence" value="ECO:0007669"/>
    <property type="project" value="UniProtKB-ARBA"/>
</dbReference>
<evidence type="ECO:0000256" key="5">
    <source>
        <dbReference type="SAM" id="SignalP"/>
    </source>
</evidence>